<comment type="caution">
    <text evidence="2">The sequence shown here is derived from an EMBL/GenBank/DDBJ whole genome shotgun (WGS) entry which is preliminary data.</text>
</comment>
<evidence type="ECO:0000313" key="3">
    <source>
        <dbReference type="Proteomes" id="UP001151760"/>
    </source>
</evidence>
<gene>
    <name evidence="2" type="ORF">Tco_0925599</name>
</gene>
<keyword evidence="3" id="KW-1185">Reference proteome</keyword>
<name>A0ABQ5D7C2_9ASTR</name>
<sequence>MHRGTTNVPYLLAQYLFRHAKGRKSGARLSRGYFIECLADHFGLVSDEGLRGLFVISQELPVIDLHELARLNICGRFGDTWDWVAQGPERQHVAAVGAHEAGPAADEGAQEIPAPAQGPPPPPPAPQPQTMSQRIERLEEEMRDLRHDVVRLQGVVESFTTEQSRVSNWLISYMTQLMDASGHPYQDLAETMIWYNLKKTCVELIRVF</sequence>
<dbReference type="EMBL" id="BQNB010015028">
    <property type="protein sequence ID" value="GJT35180.1"/>
    <property type="molecule type" value="Genomic_DNA"/>
</dbReference>
<feature type="region of interest" description="Disordered" evidence="1">
    <location>
        <begin position="99"/>
        <end position="131"/>
    </location>
</feature>
<organism evidence="2 3">
    <name type="scientific">Tanacetum coccineum</name>
    <dbReference type="NCBI Taxonomy" id="301880"/>
    <lineage>
        <taxon>Eukaryota</taxon>
        <taxon>Viridiplantae</taxon>
        <taxon>Streptophyta</taxon>
        <taxon>Embryophyta</taxon>
        <taxon>Tracheophyta</taxon>
        <taxon>Spermatophyta</taxon>
        <taxon>Magnoliopsida</taxon>
        <taxon>eudicotyledons</taxon>
        <taxon>Gunneridae</taxon>
        <taxon>Pentapetalae</taxon>
        <taxon>asterids</taxon>
        <taxon>campanulids</taxon>
        <taxon>Asterales</taxon>
        <taxon>Asteraceae</taxon>
        <taxon>Asteroideae</taxon>
        <taxon>Anthemideae</taxon>
        <taxon>Anthemidinae</taxon>
        <taxon>Tanacetum</taxon>
    </lineage>
</organism>
<protein>
    <submittedName>
        <fullName evidence="2">Uncharacterized protein</fullName>
    </submittedName>
</protein>
<proteinExistence type="predicted"/>
<feature type="compositionally biased region" description="Pro residues" evidence="1">
    <location>
        <begin position="116"/>
        <end position="127"/>
    </location>
</feature>
<accession>A0ABQ5D7C2</accession>
<evidence type="ECO:0000313" key="2">
    <source>
        <dbReference type="EMBL" id="GJT35180.1"/>
    </source>
</evidence>
<evidence type="ECO:0000256" key="1">
    <source>
        <dbReference type="SAM" id="MobiDB-lite"/>
    </source>
</evidence>
<reference evidence="2" key="2">
    <citation type="submission" date="2022-01" db="EMBL/GenBank/DDBJ databases">
        <authorList>
            <person name="Yamashiro T."/>
            <person name="Shiraishi A."/>
            <person name="Satake H."/>
            <person name="Nakayama K."/>
        </authorList>
    </citation>
    <scope>NUCLEOTIDE SEQUENCE</scope>
</reference>
<dbReference type="Proteomes" id="UP001151760">
    <property type="component" value="Unassembled WGS sequence"/>
</dbReference>
<reference evidence="2" key="1">
    <citation type="journal article" date="2022" name="Int. J. Mol. Sci.">
        <title>Draft Genome of Tanacetum Coccineum: Genomic Comparison of Closely Related Tanacetum-Family Plants.</title>
        <authorList>
            <person name="Yamashiro T."/>
            <person name="Shiraishi A."/>
            <person name="Nakayama K."/>
            <person name="Satake H."/>
        </authorList>
    </citation>
    <scope>NUCLEOTIDE SEQUENCE</scope>
</reference>